<dbReference type="InterPro" id="IPR039424">
    <property type="entry name" value="SBP_5"/>
</dbReference>
<keyword evidence="3" id="KW-0732">Signal</keyword>
<dbReference type="PANTHER" id="PTHR30290:SF9">
    <property type="entry name" value="OLIGOPEPTIDE-BINDING PROTEIN APPA"/>
    <property type="match status" value="1"/>
</dbReference>
<evidence type="ECO:0000259" key="4">
    <source>
        <dbReference type="Pfam" id="PF00496"/>
    </source>
</evidence>
<comment type="caution">
    <text evidence="5">The sequence shown here is derived from an EMBL/GenBank/DDBJ whole genome shotgun (WGS) entry which is preliminary data.</text>
</comment>
<feature type="domain" description="Solute-binding protein family 5" evidence="4">
    <location>
        <begin position="64"/>
        <end position="416"/>
    </location>
</feature>
<dbReference type="Pfam" id="PF00496">
    <property type="entry name" value="SBP_bac_5"/>
    <property type="match status" value="1"/>
</dbReference>
<dbReference type="PANTHER" id="PTHR30290">
    <property type="entry name" value="PERIPLASMIC BINDING COMPONENT OF ABC TRANSPORTER"/>
    <property type="match status" value="1"/>
</dbReference>
<reference evidence="5 6" key="1">
    <citation type="submission" date="2017-10" db="EMBL/GenBank/DDBJ databases">
        <title>Genomics of the genus Arcobacter.</title>
        <authorList>
            <person name="Perez-Cataluna A."/>
            <person name="Figueras M.J."/>
        </authorList>
    </citation>
    <scope>NUCLEOTIDE SEQUENCE [LARGE SCALE GENOMIC DNA]</scope>
    <source>
        <strain evidence="5 6">CECT 8441</strain>
    </source>
</reference>
<evidence type="ECO:0000313" key="6">
    <source>
        <dbReference type="Proteomes" id="UP000289758"/>
    </source>
</evidence>
<dbReference type="OrthoDB" id="5469165at2"/>
<dbReference type="RefSeq" id="WP_129086142.1">
    <property type="nucleotide sequence ID" value="NZ_CP053836.1"/>
</dbReference>
<dbReference type="CDD" id="cd08514">
    <property type="entry name" value="PBP2_AppA_like"/>
    <property type="match status" value="1"/>
</dbReference>
<dbReference type="GO" id="GO:0030288">
    <property type="term" value="C:outer membrane-bounded periplasmic space"/>
    <property type="evidence" value="ECO:0007669"/>
    <property type="project" value="UniProtKB-ARBA"/>
</dbReference>
<dbReference type="SUPFAM" id="SSF53850">
    <property type="entry name" value="Periplasmic binding protein-like II"/>
    <property type="match status" value="1"/>
</dbReference>
<sequence>MKRVIIFFTIKSFLLINLLASTLNLSISSSPSRLNPIIAADSTSSEITQWLFNGLLKYDKDGNIVTDLAKSYYFLNDKKLIIELKKGIKWHDGVELTADDVIFTYEKIMDKNIFTPRKTNYKEVESVKKLDNYTIEVNYKRAYFKALIIWMIEIIPKHILEKQKDLMTSEFNRKPIGTGPYKLAEFKTGSDIELIANENYFEGKPKIEKIHYKFLPDSNTSFLMLKQKLLDIGGLTPLQIDRQIDDKFKDKFKIIERPSFSYDYLGFNLKNKKFQNPKIREALSLAIDRQEMVDILFFGHGKVCTGPFLPGSFAFNKEIKPIKQNLQKAKELLKEAGYDEKHPFSFEIATNAGNETRVNVAQIIQYQLSKIGVKVTIKIMEWQAFLNTIITPKNFETIVMGWSLALMPDAYPLWHSKSDFLGGFNLVGYHNKKVDELIEKGSEIVDINKLSKIYKELFSLITHDNPYLFLYIPNSISVVNKDIKNIEPSFIGIMHNQIEWIKP</sequence>
<dbReference type="InterPro" id="IPR030678">
    <property type="entry name" value="Peptide/Ni-bd"/>
</dbReference>
<proteinExistence type="inferred from homology"/>
<dbReference type="Proteomes" id="UP000289758">
    <property type="component" value="Unassembled WGS sequence"/>
</dbReference>
<dbReference type="EMBL" id="PDKK01000001">
    <property type="protein sequence ID" value="RXK08588.1"/>
    <property type="molecule type" value="Genomic_DNA"/>
</dbReference>
<dbReference type="AlphaFoldDB" id="A0A4Q1APL2"/>
<dbReference type="InterPro" id="IPR000914">
    <property type="entry name" value="SBP_5_dom"/>
</dbReference>
<dbReference type="GO" id="GO:0043190">
    <property type="term" value="C:ATP-binding cassette (ABC) transporter complex"/>
    <property type="evidence" value="ECO:0007669"/>
    <property type="project" value="InterPro"/>
</dbReference>
<dbReference type="Gene3D" id="3.40.190.10">
    <property type="entry name" value="Periplasmic binding protein-like II"/>
    <property type="match status" value="1"/>
</dbReference>
<protein>
    <submittedName>
        <fullName evidence="5">Peptide ABC transporter substrate-binding protein</fullName>
    </submittedName>
</protein>
<dbReference type="Gene3D" id="3.90.76.10">
    <property type="entry name" value="Dipeptide-binding Protein, Domain 1"/>
    <property type="match status" value="1"/>
</dbReference>
<dbReference type="GO" id="GO:1904680">
    <property type="term" value="F:peptide transmembrane transporter activity"/>
    <property type="evidence" value="ECO:0007669"/>
    <property type="project" value="TreeGrafter"/>
</dbReference>
<evidence type="ECO:0000256" key="3">
    <source>
        <dbReference type="ARBA" id="ARBA00022729"/>
    </source>
</evidence>
<evidence type="ECO:0000256" key="1">
    <source>
        <dbReference type="ARBA" id="ARBA00005695"/>
    </source>
</evidence>
<organism evidence="5 6">
    <name type="scientific">Halarcobacter ebronensis</name>
    <dbReference type="NCBI Taxonomy" id="1462615"/>
    <lineage>
        <taxon>Bacteria</taxon>
        <taxon>Pseudomonadati</taxon>
        <taxon>Campylobacterota</taxon>
        <taxon>Epsilonproteobacteria</taxon>
        <taxon>Campylobacterales</taxon>
        <taxon>Arcobacteraceae</taxon>
        <taxon>Halarcobacter</taxon>
    </lineage>
</organism>
<dbReference type="GO" id="GO:0015833">
    <property type="term" value="P:peptide transport"/>
    <property type="evidence" value="ECO:0007669"/>
    <property type="project" value="TreeGrafter"/>
</dbReference>
<evidence type="ECO:0000313" key="5">
    <source>
        <dbReference type="EMBL" id="RXK08588.1"/>
    </source>
</evidence>
<comment type="similarity">
    <text evidence="1">Belongs to the bacterial solute-binding protein 5 family.</text>
</comment>
<evidence type="ECO:0000256" key="2">
    <source>
        <dbReference type="ARBA" id="ARBA00022448"/>
    </source>
</evidence>
<name>A0A4Q1APL2_9BACT</name>
<gene>
    <name evidence="5" type="ORF">CRV07_01950</name>
</gene>
<dbReference type="PIRSF" id="PIRSF002741">
    <property type="entry name" value="MppA"/>
    <property type="match status" value="1"/>
</dbReference>
<accession>A0A4Q1APL2</accession>
<keyword evidence="2" id="KW-0813">Transport</keyword>
<keyword evidence="6" id="KW-1185">Reference proteome</keyword>
<dbReference type="Gene3D" id="3.10.105.10">
    <property type="entry name" value="Dipeptide-binding Protein, Domain 3"/>
    <property type="match status" value="1"/>
</dbReference>